<accession>A0A410QEY9</accession>
<dbReference type="PROSITE" id="PS01305">
    <property type="entry name" value="MOAA_NIFB_PQQE"/>
    <property type="match status" value="1"/>
</dbReference>
<evidence type="ECO:0000256" key="3">
    <source>
        <dbReference type="ARBA" id="ARBA00022691"/>
    </source>
</evidence>
<dbReference type="CDD" id="cd01335">
    <property type="entry name" value="Radical_SAM"/>
    <property type="match status" value="1"/>
</dbReference>
<dbReference type="SFLD" id="SFLDG01386">
    <property type="entry name" value="main_SPASM_domain-containing"/>
    <property type="match status" value="1"/>
</dbReference>
<dbReference type="RefSeq" id="WP_128752962.1">
    <property type="nucleotide sequence ID" value="NZ_CP035282.1"/>
</dbReference>
<dbReference type="SFLD" id="SFLDG01384">
    <property type="entry name" value="thioether_bond_formation_requi"/>
    <property type="match status" value="1"/>
</dbReference>
<evidence type="ECO:0000259" key="7">
    <source>
        <dbReference type="PROSITE" id="PS51918"/>
    </source>
</evidence>
<dbReference type="GO" id="GO:0016491">
    <property type="term" value="F:oxidoreductase activity"/>
    <property type="evidence" value="ECO:0007669"/>
    <property type="project" value="InterPro"/>
</dbReference>
<organism evidence="8 9">
    <name type="scientific">Acidilutibacter cellobiosedens</name>
    <dbReference type="NCBI Taxonomy" id="2507161"/>
    <lineage>
        <taxon>Bacteria</taxon>
        <taxon>Bacillati</taxon>
        <taxon>Bacillota</taxon>
        <taxon>Tissierellia</taxon>
        <taxon>Tissierellales</taxon>
        <taxon>Acidilutibacteraceae</taxon>
        <taxon>Acidilutibacter</taxon>
    </lineage>
</organism>
<keyword evidence="3" id="KW-0949">S-adenosyl-L-methionine</keyword>
<dbReference type="InterPro" id="IPR007197">
    <property type="entry name" value="rSAM"/>
</dbReference>
<feature type="domain" description="Radical SAM core" evidence="7">
    <location>
        <begin position="92"/>
        <end position="333"/>
    </location>
</feature>
<dbReference type="Pfam" id="PF04055">
    <property type="entry name" value="Radical_SAM"/>
    <property type="match status" value="1"/>
</dbReference>
<dbReference type="NCBIfam" id="TIGR04068">
    <property type="entry name" value="rSAM_ocin_clost"/>
    <property type="match status" value="1"/>
</dbReference>
<dbReference type="InterPro" id="IPR024001">
    <property type="entry name" value="Cys-rich_pep_rSAM_mat_CcpM"/>
</dbReference>
<evidence type="ECO:0000313" key="9">
    <source>
        <dbReference type="Proteomes" id="UP000287969"/>
    </source>
</evidence>
<dbReference type="GO" id="GO:0051539">
    <property type="term" value="F:4 iron, 4 sulfur cluster binding"/>
    <property type="evidence" value="ECO:0007669"/>
    <property type="project" value="UniProtKB-KW"/>
</dbReference>
<dbReference type="SFLD" id="SFLDS00029">
    <property type="entry name" value="Radical_SAM"/>
    <property type="match status" value="1"/>
</dbReference>
<dbReference type="OrthoDB" id="9808591at2"/>
<keyword evidence="2" id="KW-0004">4Fe-4S</keyword>
<dbReference type="KEGG" id="spoa:EQM13_13385"/>
<dbReference type="PANTHER" id="PTHR43273:SF8">
    <property type="entry name" value="RADICAL SAM DOMAIN PROTEIN"/>
    <property type="match status" value="1"/>
</dbReference>
<proteinExistence type="predicted"/>
<keyword evidence="6" id="KW-0411">Iron-sulfur</keyword>
<dbReference type="InterPro" id="IPR023867">
    <property type="entry name" value="Sulphatase_maturase_rSAM"/>
</dbReference>
<comment type="cofactor">
    <cofactor evidence="1">
        <name>[4Fe-4S] cluster</name>
        <dbReference type="ChEBI" id="CHEBI:49883"/>
    </cofactor>
</comment>
<protein>
    <submittedName>
        <fullName evidence="8">Cys-rich peptide radical SAM maturase CcpM</fullName>
    </submittedName>
</protein>
<dbReference type="InterPro" id="IPR000385">
    <property type="entry name" value="MoaA_NifB_PqqE_Fe-S-bd_CS"/>
</dbReference>
<dbReference type="SFLD" id="SFLDG01067">
    <property type="entry name" value="SPASM/twitch_domain_containing"/>
    <property type="match status" value="1"/>
</dbReference>
<dbReference type="InterPro" id="IPR013785">
    <property type="entry name" value="Aldolase_TIM"/>
</dbReference>
<evidence type="ECO:0000256" key="1">
    <source>
        <dbReference type="ARBA" id="ARBA00001966"/>
    </source>
</evidence>
<reference evidence="9" key="1">
    <citation type="submission" date="2019-01" db="EMBL/GenBank/DDBJ databases">
        <title>Draft genomes of a novel of Sporanaerobacter strains.</title>
        <authorList>
            <person name="Ma S."/>
        </authorList>
    </citation>
    <scope>NUCLEOTIDE SEQUENCE [LARGE SCALE GENOMIC DNA]</scope>
    <source>
        <strain evidence="9">NJN-17</strain>
    </source>
</reference>
<dbReference type="GO" id="GO:0046872">
    <property type="term" value="F:metal ion binding"/>
    <property type="evidence" value="ECO:0007669"/>
    <property type="project" value="UniProtKB-KW"/>
</dbReference>
<dbReference type="InterPro" id="IPR058240">
    <property type="entry name" value="rSAM_sf"/>
</dbReference>
<name>A0A410QEY9_9FIRM</name>
<dbReference type="SUPFAM" id="SSF102114">
    <property type="entry name" value="Radical SAM enzymes"/>
    <property type="match status" value="1"/>
</dbReference>
<gene>
    <name evidence="8" type="primary">ccpM</name>
    <name evidence="8" type="ORF">EQM13_13385</name>
</gene>
<evidence type="ECO:0000256" key="6">
    <source>
        <dbReference type="ARBA" id="ARBA00023014"/>
    </source>
</evidence>
<dbReference type="EMBL" id="CP035282">
    <property type="protein sequence ID" value="QAT62485.1"/>
    <property type="molecule type" value="Genomic_DNA"/>
</dbReference>
<sequence>MEQQVKQSKPLILPFKTPLGFYFYETNRNEIVAVNEQLYKYIDAVMQDNEQEIHQFGEEVVRQYGDLKDCGYLCTNHVKEIKHPATDELELFLERKIDSITLQVTQKCNLRCSYCVYSENSYPSQRSHSEKMMSFETAKKAVDFYFMHSMDTKQPNISFYGGEPFLNEELIKQVVDYARRVFEGRNITFTTTTNATLLTDDLIDYLAENKFNLMISLDGPKSIHNQNRVFAANKKGSYDTVIRNIKKIWENHPEFAKTVSINMVINPENSYEEINKLFNDRYIRKMRCLHSIVEKDEGETVNYSDEYVNESLYNQFLGILSTVGRFKKAGVGKTTIDEIENMEHEIQKIRYGVLGDVAAPGGPCIPGKMRLFINCKGEFYPCERVNEISECMNIGSLDRGLDKDKINSLLNIGKLTEDECRNCWAFTQCILCGKKADKDGKLSAEKKRKYCQESKRMAFSKIKNKVLLFELKRHLSGEGNSLNDVNIFREVK</sequence>
<keyword evidence="5" id="KW-0408">Iron</keyword>
<dbReference type="PANTHER" id="PTHR43273">
    <property type="entry name" value="ANAEROBIC SULFATASE-MATURATING ENZYME HOMOLOG ASLB-RELATED"/>
    <property type="match status" value="1"/>
</dbReference>
<evidence type="ECO:0000256" key="5">
    <source>
        <dbReference type="ARBA" id="ARBA00023004"/>
    </source>
</evidence>
<dbReference type="Gene3D" id="3.20.20.70">
    <property type="entry name" value="Aldolase class I"/>
    <property type="match status" value="1"/>
</dbReference>
<evidence type="ECO:0000313" key="8">
    <source>
        <dbReference type="EMBL" id="QAT62485.1"/>
    </source>
</evidence>
<evidence type="ECO:0000256" key="2">
    <source>
        <dbReference type="ARBA" id="ARBA00022485"/>
    </source>
</evidence>
<keyword evidence="9" id="KW-1185">Reference proteome</keyword>
<evidence type="ECO:0000256" key="4">
    <source>
        <dbReference type="ARBA" id="ARBA00022723"/>
    </source>
</evidence>
<keyword evidence="4" id="KW-0479">Metal-binding</keyword>
<dbReference type="PROSITE" id="PS51918">
    <property type="entry name" value="RADICAL_SAM"/>
    <property type="match status" value="1"/>
</dbReference>
<dbReference type="Proteomes" id="UP000287969">
    <property type="component" value="Chromosome"/>
</dbReference>
<dbReference type="AlphaFoldDB" id="A0A410QEY9"/>